<protein>
    <submittedName>
        <fullName evidence="1">Predicted protein</fullName>
    </submittedName>
</protein>
<evidence type="ECO:0000313" key="2">
    <source>
        <dbReference type="Proteomes" id="UP000001194"/>
    </source>
</evidence>
<dbReference type="KEGG" id="lbc:LACBIDRAFT_321145"/>
<name>B0CNX0_LACBS</name>
<dbReference type="InParanoid" id="B0CNX0"/>
<dbReference type="Proteomes" id="UP000001194">
    <property type="component" value="Unassembled WGS sequence"/>
</dbReference>
<gene>
    <name evidence="1" type="ORF">LACBIDRAFT_321145</name>
</gene>
<dbReference type="AlphaFoldDB" id="B0CNX0"/>
<proteinExistence type="predicted"/>
<organism evidence="2">
    <name type="scientific">Laccaria bicolor (strain S238N-H82 / ATCC MYA-4686)</name>
    <name type="common">Bicoloured deceiver</name>
    <name type="synonym">Laccaria laccata var. bicolor</name>
    <dbReference type="NCBI Taxonomy" id="486041"/>
    <lineage>
        <taxon>Eukaryota</taxon>
        <taxon>Fungi</taxon>
        <taxon>Dikarya</taxon>
        <taxon>Basidiomycota</taxon>
        <taxon>Agaricomycotina</taxon>
        <taxon>Agaricomycetes</taxon>
        <taxon>Agaricomycetidae</taxon>
        <taxon>Agaricales</taxon>
        <taxon>Agaricineae</taxon>
        <taxon>Hydnangiaceae</taxon>
        <taxon>Laccaria</taxon>
    </lineage>
</organism>
<reference evidence="1 2" key="1">
    <citation type="journal article" date="2008" name="Nature">
        <title>The genome of Laccaria bicolor provides insights into mycorrhizal symbiosis.</title>
        <authorList>
            <person name="Martin F."/>
            <person name="Aerts A."/>
            <person name="Ahren D."/>
            <person name="Brun A."/>
            <person name="Danchin E.G.J."/>
            <person name="Duchaussoy F."/>
            <person name="Gibon J."/>
            <person name="Kohler A."/>
            <person name="Lindquist E."/>
            <person name="Pereda V."/>
            <person name="Salamov A."/>
            <person name="Shapiro H.J."/>
            <person name="Wuyts J."/>
            <person name="Blaudez D."/>
            <person name="Buee M."/>
            <person name="Brokstein P."/>
            <person name="Canbaeck B."/>
            <person name="Cohen D."/>
            <person name="Courty P.E."/>
            <person name="Coutinho P.M."/>
            <person name="Delaruelle C."/>
            <person name="Detter J.C."/>
            <person name="Deveau A."/>
            <person name="DiFazio S."/>
            <person name="Duplessis S."/>
            <person name="Fraissinet-Tachet L."/>
            <person name="Lucic E."/>
            <person name="Frey-Klett P."/>
            <person name="Fourrey C."/>
            <person name="Feussner I."/>
            <person name="Gay G."/>
            <person name="Grimwood J."/>
            <person name="Hoegger P.J."/>
            <person name="Jain P."/>
            <person name="Kilaru S."/>
            <person name="Labbe J."/>
            <person name="Lin Y.C."/>
            <person name="Legue V."/>
            <person name="Le Tacon F."/>
            <person name="Marmeisse R."/>
            <person name="Melayah D."/>
            <person name="Montanini B."/>
            <person name="Muratet M."/>
            <person name="Nehls U."/>
            <person name="Niculita-Hirzel H."/>
            <person name="Oudot-Le Secq M.P."/>
            <person name="Peter M."/>
            <person name="Quesneville H."/>
            <person name="Rajashekar B."/>
            <person name="Reich M."/>
            <person name="Rouhier N."/>
            <person name="Schmutz J."/>
            <person name="Yin T."/>
            <person name="Chalot M."/>
            <person name="Henrissat B."/>
            <person name="Kuees U."/>
            <person name="Lucas S."/>
            <person name="Van de Peer Y."/>
            <person name="Podila G.K."/>
            <person name="Polle A."/>
            <person name="Pukkila P.J."/>
            <person name="Richardson P.M."/>
            <person name="Rouze P."/>
            <person name="Sanders I.R."/>
            <person name="Stajich J.E."/>
            <person name="Tunlid A."/>
            <person name="Tuskan G."/>
            <person name="Grigoriev I.V."/>
        </authorList>
    </citation>
    <scope>NUCLEOTIDE SEQUENCE [LARGE SCALE GENOMIC DNA]</scope>
    <source>
        <strain evidence="2">S238N-H82 / ATCC MYA-4686</strain>
    </source>
</reference>
<dbReference type="HOGENOM" id="CLU_1008540_0_0_1"/>
<keyword evidence="2" id="KW-1185">Reference proteome</keyword>
<dbReference type="GeneID" id="6069611"/>
<dbReference type="EMBL" id="DS547091">
    <property type="protein sequence ID" value="EDR15364.1"/>
    <property type="molecule type" value="Genomic_DNA"/>
</dbReference>
<accession>B0CNX0</accession>
<sequence length="276" mass="30639">MIEAKKLFCKRNRGGVEGSDGHKIRRVRMERPGASLPNERAPHDSVKCGGKRIKLRINISWLDRNKAVHKLHDSGFWGESVILGTSEVRRLGTCKGEIVIAVSPIQVIDSPPNFRSVVARDDDDRMNGVLGYSPAADCRPSRNVSGSQQDQIRRLSSGIFRRVQKRTRVAAAFGPDAQVERGTDRLRDKFGAISYSCRACPFKLKLLNINKQCLLTVTKSAQSNSSCFLYLNTSRIDIYSAAFSTDKKNHVSGILTCQGQPLVSSVHYHTHAVHVP</sequence>
<evidence type="ECO:0000313" key="1">
    <source>
        <dbReference type="EMBL" id="EDR15364.1"/>
    </source>
</evidence>
<dbReference type="RefSeq" id="XP_001873572.1">
    <property type="nucleotide sequence ID" value="XM_001873537.1"/>
</dbReference>